<comment type="cofactor">
    <cofactor evidence="1">
        <name>Fe(2+)</name>
        <dbReference type="ChEBI" id="CHEBI:29033"/>
    </cofactor>
</comment>
<evidence type="ECO:0000313" key="13">
    <source>
        <dbReference type="EMBL" id="KEJ95340.1"/>
    </source>
</evidence>
<evidence type="ECO:0000259" key="12">
    <source>
        <dbReference type="PROSITE" id="PS51471"/>
    </source>
</evidence>
<comment type="similarity">
    <text evidence="11">Belongs to the iron/ascorbate-dependent oxidoreductase family.</text>
</comment>
<dbReference type="Pfam" id="PF14226">
    <property type="entry name" value="DIOX_N"/>
    <property type="match status" value="1"/>
</dbReference>
<dbReference type="SUPFAM" id="SSF51197">
    <property type="entry name" value="Clavaminate synthase-like"/>
    <property type="match status" value="1"/>
</dbReference>
<dbReference type="EC" id="1.14.20.7" evidence="3"/>
<proteinExistence type="inferred from homology"/>
<comment type="pathway">
    <text evidence="2">Alkene biosynthesis; ethylene biosynthesis via 2-oxoglutarate.</text>
</comment>
<evidence type="ECO:0000256" key="1">
    <source>
        <dbReference type="ARBA" id="ARBA00001954"/>
    </source>
</evidence>
<dbReference type="GO" id="GO:0009693">
    <property type="term" value="P:ethylene biosynthetic process"/>
    <property type="evidence" value="ECO:0007669"/>
    <property type="project" value="UniProtKB-KW"/>
</dbReference>
<dbReference type="Proteomes" id="UP000027746">
    <property type="component" value="Unassembled WGS sequence"/>
</dbReference>
<dbReference type="Pfam" id="PF03171">
    <property type="entry name" value="2OG-FeII_Oxy"/>
    <property type="match status" value="1"/>
</dbReference>
<organism evidence="13 14">
    <name type="scientific">Pseudosulfitobacter pseudonitzschiae</name>
    <dbReference type="NCBI Taxonomy" id="1402135"/>
    <lineage>
        <taxon>Bacteria</taxon>
        <taxon>Pseudomonadati</taxon>
        <taxon>Pseudomonadota</taxon>
        <taxon>Alphaproteobacteria</taxon>
        <taxon>Rhodobacterales</taxon>
        <taxon>Roseobacteraceae</taxon>
        <taxon>Pseudosulfitobacter</taxon>
    </lineage>
</organism>
<keyword evidence="11" id="KW-0560">Oxidoreductase</keyword>
<evidence type="ECO:0000256" key="5">
    <source>
        <dbReference type="ARBA" id="ARBA00019045"/>
    </source>
</evidence>
<reference evidence="13 14" key="1">
    <citation type="submission" date="2014-01" db="EMBL/GenBank/DDBJ databases">
        <title>Sulfitobacter sp. H3 (MCCC 1A00686) Genome Sequencing.</title>
        <authorList>
            <person name="Lai Q."/>
            <person name="Hong Z."/>
        </authorList>
    </citation>
    <scope>NUCLEOTIDE SEQUENCE [LARGE SCALE GENOMIC DNA]</scope>
    <source>
        <strain evidence="13 14">H3</strain>
    </source>
</reference>
<dbReference type="PRINTS" id="PR00682">
    <property type="entry name" value="IPNSYNTHASE"/>
</dbReference>
<evidence type="ECO:0000256" key="11">
    <source>
        <dbReference type="RuleBase" id="RU003682"/>
    </source>
</evidence>
<dbReference type="EC" id="1.13.12.19" evidence="4"/>
<dbReference type="OrthoDB" id="21825at2"/>
<dbReference type="InterPro" id="IPR005123">
    <property type="entry name" value="Oxoglu/Fe-dep_dioxygenase_dom"/>
</dbReference>
<accession>A0A073J0E2</accession>
<dbReference type="GO" id="GO:0102276">
    <property type="term" value="F:2-oxoglutarate oxygenase/decarboxylase (ethylene-forming) activity"/>
    <property type="evidence" value="ECO:0007669"/>
    <property type="project" value="UniProtKB-EC"/>
</dbReference>
<evidence type="ECO:0000256" key="2">
    <source>
        <dbReference type="ARBA" id="ARBA00004767"/>
    </source>
</evidence>
<dbReference type="PANTHER" id="PTHR47990">
    <property type="entry name" value="2-OXOGLUTARATE (2OG) AND FE(II)-DEPENDENT OXYGENASE SUPERFAMILY PROTEIN-RELATED"/>
    <property type="match status" value="1"/>
</dbReference>
<keyword evidence="6" id="KW-0266">Ethylene biosynthesis</keyword>
<evidence type="ECO:0000256" key="7">
    <source>
        <dbReference type="ARBA" id="ARBA00031011"/>
    </source>
</evidence>
<keyword evidence="11" id="KW-0408">Iron</keyword>
<feature type="domain" description="Fe2OG dioxygenase" evidence="12">
    <location>
        <begin position="186"/>
        <end position="286"/>
    </location>
</feature>
<dbReference type="RefSeq" id="WP_037927537.1">
    <property type="nucleotide sequence ID" value="NZ_CP054606.1"/>
</dbReference>
<evidence type="ECO:0000256" key="6">
    <source>
        <dbReference type="ARBA" id="ARBA00022666"/>
    </source>
</evidence>
<evidence type="ECO:0000256" key="9">
    <source>
        <dbReference type="ARBA" id="ARBA00047725"/>
    </source>
</evidence>
<sequence length="335" mass="37048">MDGTARGDFSEIPKLDVSALYGTDEGAIAATAAEMRGHLETTGFLYVVGHPISTGQIEAVRAMGKRFFALSEDEKAKVQIDKNFRGYLKFAGSTIVTSSVEQVSKPNQSESIFFMHEVAEDDPRAIAGLPLQGPNQWPDAEVLPGFRETIEAYVEAMTVLGRKMASAIAISLGLPADSLNRYFEDPTTFLRLLHYPPQPPEDGLFGSAPHTDYGFITLLAQDDVGGLEVLNKNGDWVAAPPVPGAFVMNVGDILARWSNDLFVSTPHRVINSSGRERYSQPFFFDPSMDETIKVLDPCIGPDGQEKYEPILYRDYLMERIDKNYHYRKKAAEQAT</sequence>
<evidence type="ECO:0000256" key="10">
    <source>
        <dbReference type="ARBA" id="ARBA00049359"/>
    </source>
</evidence>
<dbReference type="AlphaFoldDB" id="A0A073J0E2"/>
<evidence type="ECO:0000256" key="3">
    <source>
        <dbReference type="ARBA" id="ARBA00012293"/>
    </source>
</evidence>
<comment type="caution">
    <text evidence="13">The sequence shown here is derived from an EMBL/GenBank/DDBJ whole genome shotgun (WGS) entry which is preliminary data.</text>
</comment>
<dbReference type="GeneID" id="68872530"/>
<dbReference type="InterPro" id="IPR027443">
    <property type="entry name" value="IPNS-like_sf"/>
</dbReference>
<evidence type="ECO:0000313" key="14">
    <source>
        <dbReference type="Proteomes" id="UP000027746"/>
    </source>
</evidence>
<dbReference type="Gene3D" id="2.60.120.330">
    <property type="entry name" value="B-lactam Antibiotic, Isopenicillin N Synthase, Chain"/>
    <property type="match status" value="1"/>
</dbReference>
<dbReference type="InterPro" id="IPR050231">
    <property type="entry name" value="Iron_ascorbate_oxido_reductase"/>
</dbReference>
<name>A0A073J0E2_9RHOB</name>
<dbReference type="InterPro" id="IPR044861">
    <property type="entry name" value="IPNS-like_FE2OG_OXY"/>
</dbReference>
<comment type="catalytic activity">
    <reaction evidence="10">
        <text>L-arginine + 2-oxoglutarate + O2 = guanidine + L-glutamate 5-semialdehyde + succinate + CO2</text>
        <dbReference type="Rhea" id="RHEA:31535"/>
        <dbReference type="ChEBI" id="CHEBI:15379"/>
        <dbReference type="ChEBI" id="CHEBI:16526"/>
        <dbReference type="ChEBI" id="CHEBI:16810"/>
        <dbReference type="ChEBI" id="CHEBI:30031"/>
        <dbReference type="ChEBI" id="CHEBI:30087"/>
        <dbReference type="ChEBI" id="CHEBI:32682"/>
        <dbReference type="ChEBI" id="CHEBI:58066"/>
        <dbReference type="EC" id="1.14.20.7"/>
    </reaction>
</comment>
<dbReference type="PROSITE" id="PS51471">
    <property type="entry name" value="FE2OG_OXY"/>
    <property type="match status" value="1"/>
</dbReference>
<dbReference type="GO" id="GO:0046872">
    <property type="term" value="F:metal ion binding"/>
    <property type="evidence" value="ECO:0007669"/>
    <property type="project" value="UniProtKB-KW"/>
</dbReference>
<protein>
    <recommendedName>
        <fullName evidence="5">2-oxoglutarate-dependent ethylene/succinate-forming enzyme</fullName>
        <ecNumber evidence="4">1.13.12.19</ecNumber>
        <ecNumber evidence="3">1.14.20.7</ecNumber>
    </recommendedName>
    <alternativeName>
        <fullName evidence="7">2-oxoglutarate dioxygenase (ethylene-forming)</fullName>
    </alternativeName>
    <alternativeName>
        <fullName evidence="8">2-oxoglutarate/L-arginine monooxygenase/decarboxylase (succinate-forming)</fullName>
    </alternativeName>
</protein>
<keyword evidence="11" id="KW-0479">Metal-binding</keyword>
<evidence type="ECO:0000256" key="8">
    <source>
        <dbReference type="ARBA" id="ARBA00031282"/>
    </source>
</evidence>
<gene>
    <name evidence="13" type="ORF">SUH3_22705</name>
</gene>
<comment type="catalytic activity">
    <reaction evidence="9">
        <text>2-oxoglutarate + O2 + 2 H(+) = ethene + 3 CO2 + H2O</text>
        <dbReference type="Rhea" id="RHEA:31523"/>
        <dbReference type="ChEBI" id="CHEBI:15377"/>
        <dbReference type="ChEBI" id="CHEBI:15378"/>
        <dbReference type="ChEBI" id="CHEBI:15379"/>
        <dbReference type="ChEBI" id="CHEBI:16526"/>
        <dbReference type="ChEBI" id="CHEBI:16810"/>
        <dbReference type="ChEBI" id="CHEBI:18153"/>
        <dbReference type="EC" id="1.13.12.19"/>
    </reaction>
</comment>
<keyword evidence="14" id="KW-1185">Reference proteome</keyword>
<dbReference type="EMBL" id="JAMD01000007">
    <property type="protein sequence ID" value="KEJ95340.1"/>
    <property type="molecule type" value="Genomic_DNA"/>
</dbReference>
<dbReference type="InterPro" id="IPR026992">
    <property type="entry name" value="DIOX_N"/>
</dbReference>
<evidence type="ECO:0000256" key="4">
    <source>
        <dbReference type="ARBA" id="ARBA00012531"/>
    </source>
</evidence>